<reference evidence="1 2" key="1">
    <citation type="submission" date="2015-09" db="EMBL/GenBank/DDBJ databases">
        <authorList>
            <consortium name="Pathogen Informatics"/>
        </authorList>
    </citation>
    <scope>NUCLEOTIDE SEQUENCE [LARGE SCALE GENOMIC DNA]</scope>
    <source>
        <strain evidence="1 2">2789STDY5834898</strain>
    </source>
</reference>
<accession>A0A174S378</accession>
<sequence>MKTAKQSWKDYVPRFVCLYYVDYNENLDSHEELQERCIRQNSLSPLEEQVWEWYAGQEHGNLQGYLADIKQEMEADGKVAEYTRYEENIKELLYERNDTDPTDGLIRNSAVTNMFYSLGVEIEGFVHGCGERGESETVSTREIRQALKLKRGQFADELHELVANAPYGGELRIYFNAIFSKLLTGNTRNDFGRIRFYGNVTVAIADSRNGSGYHIRLPADITLPFDRDNLFVDSQVHYSYANEICGMLNSWCDSTRWETGMTPLKSTLPKSRMGEHQKQEALYDKTFREGGCTLGDMNHKRHRDTYYIRDFPCRLKCPHCGTFWID</sequence>
<protein>
    <submittedName>
        <fullName evidence="1">Uncharacterized protein</fullName>
    </submittedName>
</protein>
<dbReference type="RefSeq" id="WP_057253532.1">
    <property type="nucleotide sequence ID" value="NZ_CZAO01000012.1"/>
</dbReference>
<dbReference type="AlphaFoldDB" id="A0A174S378"/>
<gene>
    <name evidence="1" type="ORF">ERS852510_02595</name>
</gene>
<proteinExistence type="predicted"/>
<dbReference type="EMBL" id="CZAO01000012">
    <property type="protein sequence ID" value="CUP89590.1"/>
    <property type="molecule type" value="Genomic_DNA"/>
</dbReference>
<evidence type="ECO:0000313" key="2">
    <source>
        <dbReference type="Proteomes" id="UP000095766"/>
    </source>
</evidence>
<dbReference type="Proteomes" id="UP000095766">
    <property type="component" value="Unassembled WGS sequence"/>
</dbReference>
<evidence type="ECO:0000313" key="1">
    <source>
        <dbReference type="EMBL" id="CUP89590.1"/>
    </source>
</evidence>
<name>A0A174S378_BACUN</name>
<organism evidence="1 2">
    <name type="scientific">Bacteroides uniformis</name>
    <dbReference type="NCBI Taxonomy" id="820"/>
    <lineage>
        <taxon>Bacteria</taxon>
        <taxon>Pseudomonadati</taxon>
        <taxon>Bacteroidota</taxon>
        <taxon>Bacteroidia</taxon>
        <taxon>Bacteroidales</taxon>
        <taxon>Bacteroidaceae</taxon>
        <taxon>Bacteroides</taxon>
    </lineage>
</organism>